<comment type="caution">
    <text evidence="2">The sequence shown here is derived from an EMBL/GenBank/DDBJ whole genome shotgun (WGS) entry which is preliminary data.</text>
</comment>
<dbReference type="Gene3D" id="1.25.40.10">
    <property type="entry name" value="Tetratricopeptide repeat domain"/>
    <property type="match status" value="1"/>
</dbReference>
<dbReference type="OrthoDB" id="2039983at2"/>
<dbReference type="AlphaFoldDB" id="V2Y2D9"/>
<sequence length="369" mass="44120">MDKLKEFWTELKADYENKYEIPFLTDYDKSVPYFEKMEELLLDMQKEEGKNVEIACLLASVRMELRDSYEDCAGLLLDFLGKNEEDLSDNDKARLYTNIGYYSDFETLTPKYLLKAEELNSPYPETYEGLGLYYFSEYESDNDEKNLKKALKYFEKTSKMSNDYASLFNYGAALYENKEYKEAKILFENLLLEYPNRMRLLLSVGYCELFMGNKEKALFYLAQVKDGQDENYSLSTDDISDYQVYDAYYVLDEYNKFLNGLNDVICKYYTDDWEHYYYTLWIKNQKDKFYDLVQSTIPKLEENIEEAKIDDDYNSQEEKEEYIASYKEDLAKYKAMIKRIEDGCKKPEIKLSLYPEYKCFLIDCLRHKF</sequence>
<dbReference type="STRING" id="592026.GCWU0000282_002356"/>
<gene>
    <name evidence="2" type="ORF">GCWU0000282_002356</name>
</gene>
<dbReference type="HOGENOM" id="CLU_060515_0_0_9"/>
<keyword evidence="3" id="KW-1185">Reference proteome</keyword>
<dbReference type="EMBL" id="ACIL03000016">
    <property type="protein sequence ID" value="ESL02222.1"/>
    <property type="molecule type" value="Genomic_DNA"/>
</dbReference>
<organism evidence="2 3">
    <name type="scientific">Catonella morbi ATCC 51271</name>
    <dbReference type="NCBI Taxonomy" id="592026"/>
    <lineage>
        <taxon>Bacteria</taxon>
        <taxon>Bacillati</taxon>
        <taxon>Bacillota</taxon>
        <taxon>Clostridia</taxon>
        <taxon>Lachnospirales</taxon>
        <taxon>Lachnospiraceae</taxon>
        <taxon>Catonella</taxon>
    </lineage>
</organism>
<evidence type="ECO:0000256" key="1">
    <source>
        <dbReference type="SAM" id="Coils"/>
    </source>
</evidence>
<evidence type="ECO:0000313" key="2">
    <source>
        <dbReference type="EMBL" id="ESL02222.1"/>
    </source>
</evidence>
<feature type="coiled-coil region" evidence="1">
    <location>
        <begin position="290"/>
        <end position="343"/>
    </location>
</feature>
<proteinExistence type="predicted"/>
<dbReference type="InterPro" id="IPR011990">
    <property type="entry name" value="TPR-like_helical_dom_sf"/>
</dbReference>
<protein>
    <submittedName>
        <fullName evidence="2">Tetratricopeptide repeat protein</fullName>
    </submittedName>
</protein>
<reference evidence="2 3" key="1">
    <citation type="submission" date="2013-06" db="EMBL/GenBank/DDBJ databases">
        <authorList>
            <person name="Weinstock G."/>
            <person name="Sodergren E."/>
            <person name="Clifton S."/>
            <person name="Fulton L."/>
            <person name="Fulton B."/>
            <person name="Courtney L."/>
            <person name="Fronick C."/>
            <person name="Harrison M."/>
            <person name="Strong C."/>
            <person name="Farmer C."/>
            <person name="Delahaunty K."/>
            <person name="Markovic C."/>
            <person name="Hall O."/>
            <person name="Minx P."/>
            <person name="Tomlinson C."/>
            <person name="Mitreva M."/>
            <person name="Nelson J."/>
            <person name="Hou S."/>
            <person name="Wollam A."/>
            <person name="Pepin K.H."/>
            <person name="Johnson M."/>
            <person name="Bhonagiri V."/>
            <person name="Nash W.E."/>
            <person name="Warren W."/>
            <person name="Chinwalla A."/>
            <person name="Mardis E.R."/>
            <person name="Wilson R.K."/>
        </authorList>
    </citation>
    <scope>NUCLEOTIDE SEQUENCE [LARGE SCALE GENOMIC DNA]</scope>
    <source>
        <strain evidence="2 3">ATCC 51271</strain>
    </source>
</reference>
<accession>V2Y2D9</accession>
<dbReference type="eggNOG" id="COG0457">
    <property type="taxonomic scope" value="Bacteria"/>
</dbReference>
<dbReference type="Proteomes" id="UP000018227">
    <property type="component" value="Unassembled WGS sequence"/>
</dbReference>
<dbReference type="RefSeq" id="WP_023355216.1">
    <property type="nucleotide sequence ID" value="NZ_KI535369.1"/>
</dbReference>
<keyword evidence="1" id="KW-0175">Coiled coil</keyword>
<name>V2Y2D9_9FIRM</name>
<dbReference type="SUPFAM" id="SSF48452">
    <property type="entry name" value="TPR-like"/>
    <property type="match status" value="1"/>
</dbReference>
<evidence type="ECO:0000313" key="3">
    <source>
        <dbReference type="Proteomes" id="UP000018227"/>
    </source>
</evidence>